<protein>
    <submittedName>
        <fullName evidence="1">Uncharacterized protein</fullName>
    </submittedName>
</protein>
<evidence type="ECO:0000313" key="2">
    <source>
        <dbReference type="Proteomes" id="UP001059610"/>
    </source>
</evidence>
<keyword evidence="2" id="KW-1185">Reference proteome</keyword>
<comment type="caution">
    <text evidence="1">The sequence shown here is derived from an EMBL/GenBank/DDBJ whole genome shotgun (WGS) entry which is preliminary data.</text>
</comment>
<evidence type="ECO:0000313" key="1">
    <source>
        <dbReference type="EMBL" id="GKX62462.1"/>
    </source>
</evidence>
<name>A0ABQ5LFT2_9GAMM</name>
<sequence length="83" mass="9210">MVIGSFWMAYLSLVINSRYILLGSLASKGYGVTTSYIGVTAKGSFVNKYTGGDIHYEISNLVLCESAFITYYMDCTVISDLRR</sequence>
<proteinExistence type="predicted"/>
<dbReference type="Proteomes" id="UP001059610">
    <property type="component" value="Unassembled WGS sequence"/>
</dbReference>
<reference evidence="1" key="1">
    <citation type="submission" date="2022-06" db="EMBL/GenBank/DDBJ databases">
        <title>Draft genome sequences of Pragia fontium str. JCM24417.</title>
        <authorList>
            <person name="Wakabayashi Y."/>
            <person name="Kojima K."/>
        </authorList>
    </citation>
    <scope>NUCLEOTIDE SEQUENCE</scope>
    <source>
        <strain evidence="1">JCM 24417</strain>
    </source>
</reference>
<gene>
    <name evidence="1" type="ORF">SOASR032_10310</name>
</gene>
<organism evidence="1 2">
    <name type="scientific">Pragia fontium</name>
    <dbReference type="NCBI Taxonomy" id="82985"/>
    <lineage>
        <taxon>Bacteria</taxon>
        <taxon>Pseudomonadati</taxon>
        <taxon>Pseudomonadota</taxon>
        <taxon>Gammaproteobacteria</taxon>
        <taxon>Enterobacterales</taxon>
        <taxon>Budviciaceae</taxon>
        <taxon>Pragia</taxon>
    </lineage>
</organism>
<dbReference type="EMBL" id="BRLJ01000002">
    <property type="protein sequence ID" value="GKX62462.1"/>
    <property type="molecule type" value="Genomic_DNA"/>
</dbReference>
<accession>A0ABQ5LFT2</accession>